<sequence length="327" mass="35938">MTDEYAPLVSPKTRDARPARRCITCCVVGTLALVALAHARGFQPRAVRVRRDQKSLQLSWATAGDSGDSALGPRCDDVLDASSHAPAMTARETALMLKYLAGAHEGSTWGPGEALYLEWGSGGSTATFGTHARRTFTVEHAVEWCEQVRAWPETSCMARANRWEMFCHDAGHALEAWGYPDGHGYSFDAEPANKEAAKSSESSESTKSSFHPGFHDAMRTYVQAPGRFGVAAYDVVLIDGRFRNACAFAILPYLRRGSVVFWHDWTREDLESLKVDAKVLSSETPASPTHRTYHRAAGRLFELVETADTLAVFKVDPAVYDTMQSMA</sequence>
<proteinExistence type="predicted"/>
<dbReference type="KEGG" id="mis:MICPUN_60350"/>
<dbReference type="InterPro" id="IPR029063">
    <property type="entry name" value="SAM-dependent_MTases_sf"/>
</dbReference>
<evidence type="ECO:0008006" key="4">
    <source>
        <dbReference type="Google" id="ProtNLM"/>
    </source>
</evidence>
<dbReference type="Gene3D" id="3.40.50.150">
    <property type="entry name" value="Vaccinia Virus protein VP39"/>
    <property type="match status" value="1"/>
</dbReference>
<evidence type="ECO:0000256" key="1">
    <source>
        <dbReference type="SAM" id="MobiDB-lite"/>
    </source>
</evidence>
<reference evidence="2 3" key="1">
    <citation type="journal article" date="2009" name="Science">
        <title>Green evolution and dynamic adaptations revealed by genomes of the marine picoeukaryotes Micromonas.</title>
        <authorList>
            <person name="Worden A.Z."/>
            <person name="Lee J.H."/>
            <person name="Mock T."/>
            <person name="Rouze P."/>
            <person name="Simmons M.P."/>
            <person name="Aerts A.L."/>
            <person name="Allen A.E."/>
            <person name="Cuvelier M.L."/>
            <person name="Derelle E."/>
            <person name="Everett M.V."/>
            <person name="Foulon E."/>
            <person name="Grimwood J."/>
            <person name="Gundlach H."/>
            <person name="Henrissat B."/>
            <person name="Napoli C."/>
            <person name="McDonald S.M."/>
            <person name="Parker M.S."/>
            <person name="Rombauts S."/>
            <person name="Salamov A."/>
            <person name="Von Dassow P."/>
            <person name="Badger J.H."/>
            <person name="Coutinho P.M."/>
            <person name="Demir E."/>
            <person name="Dubchak I."/>
            <person name="Gentemann C."/>
            <person name="Eikrem W."/>
            <person name="Gready J.E."/>
            <person name="John U."/>
            <person name="Lanier W."/>
            <person name="Lindquist E.A."/>
            <person name="Lucas S."/>
            <person name="Mayer K.F."/>
            <person name="Moreau H."/>
            <person name="Not F."/>
            <person name="Otillar R."/>
            <person name="Panaud O."/>
            <person name="Pangilinan J."/>
            <person name="Paulsen I."/>
            <person name="Piegu B."/>
            <person name="Poliakov A."/>
            <person name="Robbens S."/>
            <person name="Schmutz J."/>
            <person name="Toulza E."/>
            <person name="Wyss T."/>
            <person name="Zelensky A."/>
            <person name="Zhou K."/>
            <person name="Armbrust E.V."/>
            <person name="Bhattacharya D."/>
            <person name="Goodenough U.W."/>
            <person name="Van de Peer Y."/>
            <person name="Grigoriev I.V."/>
        </authorList>
    </citation>
    <scope>NUCLEOTIDE SEQUENCE [LARGE SCALE GENOMIC DNA]</scope>
    <source>
        <strain evidence="3">RCC299 / NOUM17</strain>
    </source>
</reference>
<dbReference type="OrthoDB" id="568296at2759"/>
<organism evidence="2 3">
    <name type="scientific">Micromonas commoda (strain RCC299 / NOUM17 / CCMP2709)</name>
    <name type="common">Picoplanktonic green alga</name>
    <dbReference type="NCBI Taxonomy" id="296587"/>
    <lineage>
        <taxon>Eukaryota</taxon>
        <taxon>Viridiplantae</taxon>
        <taxon>Chlorophyta</taxon>
        <taxon>Mamiellophyceae</taxon>
        <taxon>Mamiellales</taxon>
        <taxon>Mamiellaceae</taxon>
        <taxon>Micromonas</taxon>
    </lineage>
</organism>
<dbReference type="RefSeq" id="XP_002504084.1">
    <property type="nucleotide sequence ID" value="XM_002504038.1"/>
</dbReference>
<keyword evidence="3" id="KW-1185">Reference proteome</keyword>
<dbReference type="Proteomes" id="UP000002009">
    <property type="component" value="Chromosome 7"/>
</dbReference>
<name>C1EB93_MICCC</name>
<feature type="region of interest" description="Disordered" evidence="1">
    <location>
        <begin position="191"/>
        <end position="211"/>
    </location>
</feature>
<dbReference type="GeneID" id="8245374"/>
<dbReference type="EMBL" id="CP001328">
    <property type="protein sequence ID" value="ACO65342.1"/>
    <property type="molecule type" value="Genomic_DNA"/>
</dbReference>
<evidence type="ECO:0000313" key="2">
    <source>
        <dbReference type="EMBL" id="ACO65342.1"/>
    </source>
</evidence>
<dbReference type="InParanoid" id="C1EB93"/>
<accession>C1EB93</accession>
<dbReference type="OMA" id="HAVEWCE"/>
<gene>
    <name evidence="2" type="ORF">MICPUN_60350</name>
</gene>
<evidence type="ECO:0000313" key="3">
    <source>
        <dbReference type="Proteomes" id="UP000002009"/>
    </source>
</evidence>
<dbReference type="AlphaFoldDB" id="C1EB93"/>
<protein>
    <recommendedName>
        <fullName evidence="4">Methyltransferase</fullName>
    </recommendedName>
</protein>
<feature type="compositionally biased region" description="Low complexity" evidence="1">
    <location>
        <begin position="199"/>
        <end position="209"/>
    </location>
</feature>